<dbReference type="AlphaFoldDB" id="A0A9D1IGL1"/>
<protein>
    <submittedName>
        <fullName evidence="2">Uncharacterized protein</fullName>
    </submittedName>
</protein>
<evidence type="ECO:0000313" key="3">
    <source>
        <dbReference type="Proteomes" id="UP000824071"/>
    </source>
</evidence>
<comment type="caution">
    <text evidence="2">The sequence shown here is derived from an EMBL/GenBank/DDBJ whole genome shotgun (WGS) entry which is preliminary data.</text>
</comment>
<proteinExistence type="predicted"/>
<feature type="chain" id="PRO_5039205550" evidence="1">
    <location>
        <begin position="32"/>
        <end position="753"/>
    </location>
</feature>
<evidence type="ECO:0000313" key="2">
    <source>
        <dbReference type="EMBL" id="HIU35489.1"/>
    </source>
</evidence>
<reference evidence="2" key="1">
    <citation type="submission" date="2020-10" db="EMBL/GenBank/DDBJ databases">
        <authorList>
            <person name="Gilroy R."/>
        </authorList>
    </citation>
    <scope>NUCLEOTIDE SEQUENCE</scope>
    <source>
        <strain evidence="2">ChiGjej1B1-19959</strain>
    </source>
</reference>
<gene>
    <name evidence="2" type="ORF">IAC53_02640</name>
</gene>
<name>A0A9D1IGL1_9FIRM</name>
<reference evidence="2" key="2">
    <citation type="journal article" date="2021" name="PeerJ">
        <title>Extensive microbial diversity within the chicken gut microbiome revealed by metagenomics and culture.</title>
        <authorList>
            <person name="Gilroy R."/>
            <person name="Ravi A."/>
            <person name="Getino M."/>
            <person name="Pursley I."/>
            <person name="Horton D.L."/>
            <person name="Alikhan N.F."/>
            <person name="Baker D."/>
            <person name="Gharbi K."/>
            <person name="Hall N."/>
            <person name="Watson M."/>
            <person name="Adriaenssens E.M."/>
            <person name="Foster-Nyarko E."/>
            <person name="Jarju S."/>
            <person name="Secka A."/>
            <person name="Antonio M."/>
            <person name="Oren A."/>
            <person name="Chaudhuri R.R."/>
            <person name="La Ragione R."/>
            <person name="Hildebrand F."/>
            <person name="Pallen M.J."/>
        </authorList>
    </citation>
    <scope>NUCLEOTIDE SEQUENCE</scope>
    <source>
        <strain evidence="2">ChiGjej1B1-19959</strain>
    </source>
</reference>
<dbReference type="PROSITE" id="PS51257">
    <property type="entry name" value="PROKAR_LIPOPROTEIN"/>
    <property type="match status" value="1"/>
</dbReference>
<accession>A0A9D1IGL1</accession>
<dbReference type="Pfam" id="PF18952">
    <property type="entry name" value="DUF5696"/>
    <property type="match status" value="1"/>
</dbReference>
<feature type="signal peptide" evidence="1">
    <location>
        <begin position="1"/>
        <end position="31"/>
    </location>
</feature>
<dbReference type="InterPro" id="IPR043751">
    <property type="entry name" value="DUF5696"/>
</dbReference>
<evidence type="ECO:0000256" key="1">
    <source>
        <dbReference type="SAM" id="SignalP"/>
    </source>
</evidence>
<dbReference type="EMBL" id="DVMW01000024">
    <property type="protein sequence ID" value="HIU35489.1"/>
    <property type="molecule type" value="Genomic_DNA"/>
</dbReference>
<dbReference type="Proteomes" id="UP000824071">
    <property type="component" value="Unassembled WGS sequence"/>
</dbReference>
<organism evidence="2 3">
    <name type="scientific">Candidatus Fimenecus excrementigallinarum</name>
    <dbReference type="NCBI Taxonomy" id="2840816"/>
    <lineage>
        <taxon>Bacteria</taxon>
        <taxon>Bacillati</taxon>
        <taxon>Bacillota</taxon>
        <taxon>Clostridia</taxon>
        <taxon>Candidatus Fimenecus</taxon>
    </lineage>
</organism>
<keyword evidence="1" id="KW-0732">Signal</keyword>
<sequence>MRTFRKKTKSALWRVGALALAAVLLLSGCGAGVDVETQSVGARTPTASAFAGADVHGTQAANLVYVTNSGFLELYYDSAAQSAAVRETNTGTYWQALPAVRTDGAEVPAAVLTAEVSLDGTLYALNSQDNAVAFGTTVFTPTPDGMELTYTMAPDAETARLEPAAAPAGAVSLRVTVAFRLEDGALRVTVNCGDIALSAGCVLERLTLLDWFGATDAAADGDYMLLPDGSGAVEPIAGVLEEAYADKTFAVYGADPALLETETAADGTLQLVPARIPAFGMKRGQSAFVAVIESGDAIARIASHRATAADAYARVGATFCVTDTALAGEADSATLYTGNSFTGEIAVCYRFLSNRNAGYAGMAAACREVLIRNGTLPAQATAVPETLPMVLTVYAAAAKENPNRSALLTDFAETQELLRLLKAKSVDNVTVRLVGALDGATSQGLLRNGDFAGKLGNDRELESLLAYVRAQQFSIYLDLSIASFGRRSVRASGYGAQGIDGGTLSYAQENPLALVAGSTQHTRYFLRQTELGDNVEGFVHAFYDDAFSGACIADAGRYLYSDYASAGNTRTVMAGHLREQAATLAASRTLMVDTGNAYLLRDADVVVSLPGTCAYPETDSYRAVPFLQMVLHGVVSYALAPANTAEDAQTAFLKALEYGALPSYAWYYEKSGTDADAVYHYEAQINAAAENYKLAASMLGDLQDARMTAHEAVQAGVYRVEYNNSATLYFNYTDAAVTVDSITVEPMSCQRVN</sequence>